<evidence type="ECO:0000256" key="7">
    <source>
        <dbReference type="ARBA" id="ARBA00023239"/>
    </source>
</evidence>
<dbReference type="GeneID" id="83216267"/>
<evidence type="ECO:0000256" key="1">
    <source>
        <dbReference type="ARBA" id="ARBA00008136"/>
    </source>
</evidence>
<evidence type="ECO:0000256" key="8">
    <source>
        <dbReference type="SAM" id="MobiDB-lite"/>
    </source>
</evidence>
<dbReference type="Pfam" id="PF02586">
    <property type="entry name" value="SRAP"/>
    <property type="match status" value="1"/>
</dbReference>
<dbReference type="EMBL" id="JARTCD010000049">
    <property type="protein sequence ID" value="KAJ8655368.1"/>
    <property type="molecule type" value="Genomic_DNA"/>
</dbReference>
<evidence type="ECO:0000256" key="2">
    <source>
        <dbReference type="ARBA" id="ARBA00022670"/>
    </source>
</evidence>
<feature type="compositionally biased region" description="Basic and acidic residues" evidence="8">
    <location>
        <begin position="278"/>
        <end position="290"/>
    </location>
</feature>
<dbReference type="AlphaFoldDB" id="A0AAD7UXA8"/>
<evidence type="ECO:0000256" key="3">
    <source>
        <dbReference type="ARBA" id="ARBA00022763"/>
    </source>
</evidence>
<gene>
    <name evidence="9" type="ORF">O0I10_008860</name>
</gene>
<feature type="region of interest" description="Disordered" evidence="8">
    <location>
        <begin position="244"/>
        <end position="318"/>
    </location>
</feature>
<proteinExistence type="inferred from homology"/>
<keyword evidence="6" id="KW-0238">DNA-binding</keyword>
<keyword evidence="7" id="KW-0456">Lyase</keyword>
<evidence type="ECO:0000313" key="10">
    <source>
        <dbReference type="Proteomes" id="UP001234581"/>
    </source>
</evidence>
<evidence type="ECO:0000256" key="5">
    <source>
        <dbReference type="ARBA" id="ARBA00023124"/>
    </source>
</evidence>
<keyword evidence="4" id="KW-0378">Hydrolase</keyword>
<evidence type="ECO:0000256" key="6">
    <source>
        <dbReference type="ARBA" id="ARBA00023125"/>
    </source>
</evidence>
<comment type="caution">
    <text evidence="9">The sequence shown here is derived from an EMBL/GenBank/DDBJ whole genome shotgun (WGS) entry which is preliminary data.</text>
</comment>
<dbReference type="InterPro" id="IPR003738">
    <property type="entry name" value="SRAP"/>
</dbReference>
<dbReference type="GO" id="GO:0008233">
    <property type="term" value="F:peptidase activity"/>
    <property type="evidence" value="ECO:0007669"/>
    <property type="project" value="UniProtKB-KW"/>
</dbReference>
<evidence type="ECO:0000256" key="4">
    <source>
        <dbReference type="ARBA" id="ARBA00022801"/>
    </source>
</evidence>
<organism evidence="9 10">
    <name type="scientific">Lichtheimia ornata</name>
    <dbReference type="NCBI Taxonomy" id="688661"/>
    <lineage>
        <taxon>Eukaryota</taxon>
        <taxon>Fungi</taxon>
        <taxon>Fungi incertae sedis</taxon>
        <taxon>Mucoromycota</taxon>
        <taxon>Mucoromycotina</taxon>
        <taxon>Mucoromycetes</taxon>
        <taxon>Mucorales</taxon>
        <taxon>Lichtheimiaceae</taxon>
        <taxon>Lichtheimia</taxon>
    </lineage>
</organism>
<name>A0AAD7UXA8_9FUNG</name>
<keyword evidence="3" id="KW-0227">DNA damage</keyword>
<keyword evidence="2" id="KW-0645">Protease</keyword>
<dbReference type="GO" id="GO:0016829">
    <property type="term" value="F:lyase activity"/>
    <property type="evidence" value="ECO:0007669"/>
    <property type="project" value="UniProtKB-KW"/>
</dbReference>
<dbReference type="GO" id="GO:0003697">
    <property type="term" value="F:single-stranded DNA binding"/>
    <property type="evidence" value="ECO:0007669"/>
    <property type="project" value="InterPro"/>
</dbReference>
<keyword evidence="5" id="KW-0190">Covalent protein-DNA linkage</keyword>
<dbReference type="GO" id="GO:0006508">
    <property type="term" value="P:proteolysis"/>
    <property type="evidence" value="ECO:0007669"/>
    <property type="project" value="UniProtKB-KW"/>
</dbReference>
<dbReference type="Gene3D" id="3.90.1680.10">
    <property type="entry name" value="SOS response associated peptidase-like"/>
    <property type="match status" value="1"/>
</dbReference>
<feature type="compositionally biased region" description="Basic residues" evidence="8">
    <location>
        <begin position="306"/>
        <end position="318"/>
    </location>
</feature>
<dbReference type="GO" id="GO:0106300">
    <property type="term" value="P:protein-DNA covalent cross-linking repair"/>
    <property type="evidence" value="ECO:0007669"/>
    <property type="project" value="InterPro"/>
</dbReference>
<dbReference type="SUPFAM" id="SSF143081">
    <property type="entry name" value="BB1717-like"/>
    <property type="match status" value="1"/>
</dbReference>
<reference evidence="9 10" key="1">
    <citation type="submission" date="2023-03" db="EMBL/GenBank/DDBJ databases">
        <title>Genome sequence of Lichtheimia ornata CBS 291.66.</title>
        <authorList>
            <person name="Mohabir J.T."/>
            <person name="Shea T.P."/>
            <person name="Kurbessoian T."/>
            <person name="Berby B."/>
            <person name="Fontaine J."/>
            <person name="Livny J."/>
            <person name="Gnirke A."/>
            <person name="Stajich J.E."/>
            <person name="Cuomo C.A."/>
        </authorList>
    </citation>
    <scope>NUCLEOTIDE SEQUENCE [LARGE SCALE GENOMIC DNA]</scope>
    <source>
        <strain evidence="9">CBS 291.66</strain>
    </source>
</reference>
<dbReference type="RefSeq" id="XP_058340281.1">
    <property type="nucleotide sequence ID" value="XM_058488861.1"/>
</dbReference>
<dbReference type="Proteomes" id="UP001234581">
    <property type="component" value="Unassembled WGS sequence"/>
</dbReference>
<dbReference type="InterPro" id="IPR036590">
    <property type="entry name" value="SRAP-like"/>
</dbReference>
<evidence type="ECO:0000313" key="9">
    <source>
        <dbReference type="EMBL" id="KAJ8655368.1"/>
    </source>
</evidence>
<dbReference type="PANTHER" id="PTHR13604">
    <property type="entry name" value="DC12-RELATED"/>
    <property type="match status" value="1"/>
</dbReference>
<protein>
    <recommendedName>
        <fullName evidence="11">DUF159-domain-containing protein</fullName>
    </recommendedName>
</protein>
<accession>A0AAD7UXA8</accession>
<keyword evidence="10" id="KW-1185">Reference proteome</keyword>
<evidence type="ECO:0008006" key="11">
    <source>
        <dbReference type="Google" id="ProtNLM"/>
    </source>
</evidence>
<sequence length="318" mass="36008">MCGRFACSLCPYELRTTLRSSDVAVSDKWNDEDYFHPSYNVAPRKWIPVVRYADNNDLILQTMKWGFIPSWAKHTPDNQPINARDETLSVGHSMFDHAKNKGRCIVVAEGFFEWKKLTEKKKIPYYTKRKDGKLMLFAGLYDHSNIDGQSLYTCTIVTTSPSKFFSFLHDRMPVILENGSPEVEKWLSSEPWSKDMSNIMKPYEGELDCYQVTDAVGPTTNNSSDFVIPVDQLKGSISNFFSKSSTAPATKKSHPSASTTKPKEQEKQQPASITPSKRSADKDSQDDPIKKKLRSAQAATTTDKSKNKKKITSFFAKK</sequence>
<dbReference type="PANTHER" id="PTHR13604:SF0">
    <property type="entry name" value="ABASIC SITE PROCESSING PROTEIN HMCES"/>
    <property type="match status" value="1"/>
</dbReference>
<feature type="compositionally biased region" description="Polar residues" evidence="8">
    <location>
        <begin position="268"/>
        <end position="277"/>
    </location>
</feature>
<comment type="similarity">
    <text evidence="1">Belongs to the SOS response-associated peptidase family.</text>
</comment>